<gene>
    <name evidence="1" type="ORF">FHX73_14518</name>
</gene>
<dbReference type="EMBL" id="VIWT01000004">
    <property type="protein sequence ID" value="TWF83035.1"/>
    <property type="molecule type" value="Genomic_DNA"/>
</dbReference>
<evidence type="ECO:0000313" key="1">
    <source>
        <dbReference type="EMBL" id="TWF83035.1"/>
    </source>
</evidence>
<dbReference type="AlphaFoldDB" id="A0A561T7E9"/>
<dbReference type="Proteomes" id="UP000317940">
    <property type="component" value="Unassembled WGS sequence"/>
</dbReference>
<protein>
    <submittedName>
        <fullName evidence="1">Uncharacterized protein</fullName>
    </submittedName>
</protein>
<dbReference type="Pfam" id="PF18143">
    <property type="entry name" value="HAD_SAK_2"/>
    <property type="match status" value="1"/>
</dbReference>
<name>A0A561T7E9_9ACTN</name>
<reference evidence="1 2" key="1">
    <citation type="submission" date="2019-06" db="EMBL/GenBank/DDBJ databases">
        <title>Sequencing the genomes of 1000 actinobacteria strains.</title>
        <authorList>
            <person name="Klenk H.-P."/>
        </authorList>
    </citation>
    <scope>NUCLEOTIDE SEQUENCE [LARGE SCALE GENOMIC DNA]</scope>
    <source>
        <strain evidence="1 2">DSM 44826</strain>
    </source>
</reference>
<evidence type="ECO:0000313" key="2">
    <source>
        <dbReference type="Proteomes" id="UP000317940"/>
    </source>
</evidence>
<sequence length="194" mass="22579">MKPSGRLAVKMFDSEPRNRNRGGMPTVRPLLFLDVDGVLNPAQAVPIEEFETHRLAGYDVLLSTRHGEWLAELAEVYEVCWATTWEEQANELIAPLLGVPRLPVVRVVGYRHQPGDPRIRLMELFSGAKWAPLLRYAEGRPFAWVDDVMPDRLVRNSLLRRDRLLLPVDARFGLRRHHVDLLLDRPPRPRWWRR</sequence>
<accession>A0A561T7E9</accession>
<keyword evidence="2" id="KW-1185">Reference proteome</keyword>
<comment type="caution">
    <text evidence="1">The sequence shown here is derived from an EMBL/GenBank/DDBJ whole genome shotgun (WGS) entry which is preliminary data.</text>
</comment>
<proteinExistence type="predicted"/>
<organism evidence="1 2">
    <name type="scientific">Kitasatospora viridis</name>
    <dbReference type="NCBI Taxonomy" id="281105"/>
    <lineage>
        <taxon>Bacteria</taxon>
        <taxon>Bacillati</taxon>
        <taxon>Actinomycetota</taxon>
        <taxon>Actinomycetes</taxon>
        <taxon>Kitasatosporales</taxon>
        <taxon>Streptomycetaceae</taxon>
        <taxon>Kitasatospora</taxon>
    </lineage>
</organism>